<evidence type="ECO:0000256" key="6">
    <source>
        <dbReference type="ARBA" id="ARBA00022989"/>
    </source>
</evidence>
<keyword evidence="4 8" id="KW-0133">Cell shape</keyword>
<keyword evidence="6 8" id="KW-1133">Transmembrane helix</keyword>
<comment type="similarity">
    <text evidence="8 9">Belongs to the MurJ/MviN family.</text>
</comment>
<evidence type="ECO:0000256" key="9">
    <source>
        <dbReference type="PIRNR" id="PIRNR002869"/>
    </source>
</evidence>
<feature type="transmembrane region" description="Helical" evidence="8">
    <location>
        <begin position="485"/>
        <end position="511"/>
    </location>
</feature>
<evidence type="ECO:0000313" key="11">
    <source>
        <dbReference type="Proteomes" id="UP000177135"/>
    </source>
</evidence>
<evidence type="ECO:0000256" key="3">
    <source>
        <dbReference type="ARBA" id="ARBA00022692"/>
    </source>
</evidence>
<comment type="subcellular location">
    <subcellularLocation>
        <location evidence="1 8">Cell membrane</location>
        <topology evidence="1 8">Multi-pass membrane protein</topology>
    </subcellularLocation>
</comment>
<organism evidence="10 11">
    <name type="scientific">Candidatus Daviesbacteria bacterium RIFOXYD1_FULL_41_10</name>
    <dbReference type="NCBI Taxonomy" id="1797801"/>
    <lineage>
        <taxon>Bacteria</taxon>
        <taxon>Candidatus Daviesiibacteriota</taxon>
    </lineage>
</organism>
<dbReference type="UniPathway" id="UPA00219"/>
<dbReference type="CDD" id="cd13123">
    <property type="entry name" value="MATE_MurJ_like"/>
    <property type="match status" value="1"/>
</dbReference>
<dbReference type="GO" id="GO:0008360">
    <property type="term" value="P:regulation of cell shape"/>
    <property type="evidence" value="ECO:0007669"/>
    <property type="project" value="UniProtKB-UniRule"/>
</dbReference>
<feature type="transmembrane region" description="Helical" evidence="8">
    <location>
        <begin position="15"/>
        <end position="33"/>
    </location>
</feature>
<dbReference type="PANTHER" id="PTHR47019:SF1">
    <property type="entry name" value="LIPID II FLIPPASE MURJ"/>
    <property type="match status" value="1"/>
</dbReference>
<dbReference type="GO" id="GO:0071555">
    <property type="term" value="P:cell wall organization"/>
    <property type="evidence" value="ECO:0007669"/>
    <property type="project" value="UniProtKB-UniRule"/>
</dbReference>
<feature type="transmembrane region" description="Helical" evidence="8">
    <location>
        <begin position="391"/>
        <end position="411"/>
    </location>
</feature>
<keyword evidence="3 8" id="KW-0812">Transmembrane</keyword>
<feature type="transmembrane region" description="Helical" evidence="8">
    <location>
        <begin position="451"/>
        <end position="473"/>
    </location>
</feature>
<feature type="transmembrane region" description="Helical" evidence="8">
    <location>
        <begin position="198"/>
        <end position="221"/>
    </location>
</feature>
<feature type="transmembrane region" description="Helical" evidence="8">
    <location>
        <begin position="167"/>
        <end position="192"/>
    </location>
</feature>
<reference evidence="10 11" key="1">
    <citation type="journal article" date="2016" name="Nat. Commun.">
        <title>Thousands of microbial genomes shed light on interconnected biogeochemical processes in an aquifer system.</title>
        <authorList>
            <person name="Anantharaman K."/>
            <person name="Brown C.T."/>
            <person name="Hug L.A."/>
            <person name="Sharon I."/>
            <person name="Castelle C.J."/>
            <person name="Probst A.J."/>
            <person name="Thomas B.C."/>
            <person name="Singh A."/>
            <person name="Wilkins M.J."/>
            <person name="Karaoz U."/>
            <person name="Brodie E.L."/>
            <person name="Williams K.H."/>
            <person name="Hubbard S.S."/>
            <person name="Banfield J.F."/>
        </authorList>
    </citation>
    <scope>NUCLEOTIDE SEQUENCE [LARGE SCALE GENOMIC DNA]</scope>
</reference>
<dbReference type="Proteomes" id="UP000177135">
    <property type="component" value="Unassembled WGS sequence"/>
</dbReference>
<comment type="function">
    <text evidence="8 9">Involved in peptidoglycan biosynthesis. Transports lipid-linked peptidoglycan precursors from the inner to the outer leaflet of the cytoplasmic membrane.</text>
</comment>
<evidence type="ECO:0000313" key="10">
    <source>
        <dbReference type="EMBL" id="OGE71546.1"/>
    </source>
</evidence>
<dbReference type="NCBIfam" id="TIGR01695">
    <property type="entry name" value="murJ_mviN"/>
    <property type="match status" value="1"/>
</dbReference>
<evidence type="ECO:0000256" key="2">
    <source>
        <dbReference type="ARBA" id="ARBA00022475"/>
    </source>
</evidence>
<evidence type="ECO:0000256" key="8">
    <source>
        <dbReference type="HAMAP-Rule" id="MF_02078"/>
    </source>
</evidence>
<proteinExistence type="inferred from homology"/>
<dbReference type="PANTHER" id="PTHR47019">
    <property type="entry name" value="LIPID II FLIPPASE MURJ"/>
    <property type="match status" value="1"/>
</dbReference>
<feature type="transmembrane region" description="Helical" evidence="8">
    <location>
        <begin position="63"/>
        <end position="81"/>
    </location>
</feature>
<dbReference type="GO" id="GO:0034204">
    <property type="term" value="P:lipid translocation"/>
    <property type="evidence" value="ECO:0007669"/>
    <property type="project" value="TreeGrafter"/>
</dbReference>
<feature type="transmembrane region" description="Helical" evidence="8">
    <location>
        <begin position="140"/>
        <end position="160"/>
    </location>
</feature>
<keyword evidence="2 8" id="KW-1003">Cell membrane</keyword>
<name>A0A1F5N1P0_9BACT</name>
<feature type="transmembrane region" description="Helical" evidence="8">
    <location>
        <begin position="321"/>
        <end position="341"/>
    </location>
</feature>
<feature type="transmembrane region" description="Helical" evidence="8">
    <location>
        <begin position="102"/>
        <end position="128"/>
    </location>
</feature>
<dbReference type="GO" id="GO:0015648">
    <property type="term" value="F:lipid-linked peptidoglycan transporter activity"/>
    <property type="evidence" value="ECO:0007669"/>
    <property type="project" value="UniProtKB-UniRule"/>
</dbReference>
<comment type="caution">
    <text evidence="10">The sequence shown here is derived from an EMBL/GenBank/DDBJ whole genome shotgun (WGS) entry which is preliminary data.</text>
</comment>
<dbReference type="Pfam" id="PF03023">
    <property type="entry name" value="MurJ"/>
    <property type="match status" value="1"/>
</dbReference>
<dbReference type="GO" id="GO:0009252">
    <property type="term" value="P:peptidoglycan biosynthetic process"/>
    <property type="evidence" value="ECO:0007669"/>
    <property type="project" value="UniProtKB-UniRule"/>
</dbReference>
<dbReference type="PIRSF" id="PIRSF002869">
    <property type="entry name" value="MviN"/>
    <property type="match status" value="1"/>
</dbReference>
<feature type="transmembrane region" description="Helical" evidence="8">
    <location>
        <begin position="257"/>
        <end position="276"/>
    </location>
</feature>
<dbReference type="GO" id="GO:0005886">
    <property type="term" value="C:plasma membrane"/>
    <property type="evidence" value="ECO:0007669"/>
    <property type="project" value="UniProtKB-SubCell"/>
</dbReference>
<accession>A0A1F5N1P0</accession>
<feature type="transmembrane region" description="Helical" evidence="8">
    <location>
        <begin position="361"/>
        <end position="379"/>
    </location>
</feature>
<dbReference type="AlphaFoldDB" id="A0A1F5N1P0"/>
<evidence type="ECO:0000256" key="7">
    <source>
        <dbReference type="ARBA" id="ARBA00023136"/>
    </source>
</evidence>
<sequence>MVKNLLALLSSRQNSILSGAVVLMATVFASKFLGLIRDRMLAHFFVPDELAVFFAAFRVPDLLFQLLIFGAVSVAFIPVFTDFLNKKGDKEAFTFASDVLNIVLVGFIAVCIIVFLLAGNFIGLIVPGFNEAQKEETVNLTRIILGGQIILVIGSFLTGISQSFQRFIIPAIASFFYNVGIILGIIFLVPLWGIAGPAVGVTLGASLYVVIQIPLVVSLGFRHTLTFNFKSNGIREVLGLMSIRTVGVAVEQLNETVGVILASLISASSVTFLTFAQHLQTVPIGLFGATLAQAALPVLSREKSRGEDGSFKVTLLTAMHQIMFLALPAAAILIVLRIPAVRLVFGASQFNWEATVLTGKTVAFLSVGLAAQAIALLLVRSFYALKDTRTPVIVSILSVSLNVTLSFYFVQNLHLEVWGLGASYAISSNFAFLLLLYFLHHKVGGFNLNDLFMPTLKMLLAAVVAAVALYIPIKALDQLVFDTTHTINLILLTGIASIFGLGVYLLLVWLLKVRELETFGQLIRRIYKFKFELKSEEIVQHPDTV</sequence>
<evidence type="ECO:0000256" key="5">
    <source>
        <dbReference type="ARBA" id="ARBA00022984"/>
    </source>
</evidence>
<dbReference type="InterPro" id="IPR051050">
    <property type="entry name" value="Lipid_II_flippase_MurJ/MviN"/>
</dbReference>
<gene>
    <name evidence="8" type="primary">murJ</name>
    <name evidence="10" type="ORF">A2617_04635</name>
</gene>
<evidence type="ECO:0000256" key="1">
    <source>
        <dbReference type="ARBA" id="ARBA00004651"/>
    </source>
</evidence>
<keyword evidence="8 9" id="KW-0961">Cell wall biogenesis/degradation</keyword>
<keyword evidence="5 8" id="KW-0573">Peptidoglycan synthesis</keyword>
<comment type="pathway">
    <text evidence="8">Cell wall biogenesis; peptidoglycan biosynthesis.</text>
</comment>
<protein>
    <recommendedName>
        <fullName evidence="8">Probable lipid II flippase MurJ</fullName>
    </recommendedName>
</protein>
<dbReference type="InterPro" id="IPR004268">
    <property type="entry name" value="MurJ"/>
</dbReference>
<keyword evidence="8 9" id="KW-0813">Transport</keyword>
<dbReference type="PRINTS" id="PR01806">
    <property type="entry name" value="VIRFACTRMVIN"/>
</dbReference>
<keyword evidence="7 8" id="KW-0472">Membrane</keyword>
<dbReference type="EMBL" id="MFEC01000009">
    <property type="protein sequence ID" value="OGE71546.1"/>
    <property type="molecule type" value="Genomic_DNA"/>
</dbReference>
<evidence type="ECO:0000256" key="4">
    <source>
        <dbReference type="ARBA" id="ARBA00022960"/>
    </source>
</evidence>
<dbReference type="HAMAP" id="MF_02078">
    <property type="entry name" value="MurJ_MviN"/>
    <property type="match status" value="1"/>
</dbReference>
<feature type="transmembrane region" description="Helical" evidence="8">
    <location>
        <begin position="417"/>
        <end position="439"/>
    </location>
</feature>